<evidence type="ECO:0000313" key="1">
    <source>
        <dbReference type="EMBL" id="CAK7916757.1"/>
    </source>
</evidence>
<proteinExistence type="predicted"/>
<sequence>MLSTIRRFSTTGSALDHARTIINPSNYVLRRASPQSKACLVLSTQSMINSVIEQVSQLHQEDPSIQVAVAAVDSMVGSRRHGVSELWLDEPISVREHELLIDEDADKPLRESDGINVVSARSNWKLTSARLGLSFNDKVNVDVSLTNTLFSTGHSSTLFVVEEGQKYSGQVLKNVRIALKTKDSKIINSTDKWTALGDENEKPLIITKSIGNLVKQINNGSASAYLQDNEKLMSIGSKDTEVYVKLYKKDAEIGEEKKAQRFQVIAGGGGWGAKASTLVISPEAEIQEGDRLEFFMLTPTDKFSGPSKDDLKEASRESGNDIAAFECSYEQETYEGEGKYTESKVIEGIFGGGSESGFKVGNVQHGSAGERVDIQL</sequence>
<keyword evidence="2" id="KW-1185">Reference proteome</keyword>
<evidence type="ECO:0008006" key="3">
    <source>
        <dbReference type="Google" id="ProtNLM"/>
    </source>
</evidence>
<protein>
    <recommendedName>
        <fullName evidence="3">FIST domain-containing protein</fullName>
    </recommendedName>
</protein>
<gene>
    <name evidence="1" type="ORF">CAAN4_G05292</name>
</gene>
<organism evidence="1 2">
    <name type="scientific">[Candida] anglica</name>
    <dbReference type="NCBI Taxonomy" id="148631"/>
    <lineage>
        <taxon>Eukaryota</taxon>
        <taxon>Fungi</taxon>
        <taxon>Dikarya</taxon>
        <taxon>Ascomycota</taxon>
        <taxon>Saccharomycotina</taxon>
        <taxon>Pichiomycetes</taxon>
        <taxon>Debaryomycetaceae</taxon>
        <taxon>Kurtzmaniella</taxon>
    </lineage>
</organism>
<name>A0ABP0EH50_9ASCO</name>
<accession>A0ABP0EH50</accession>
<dbReference type="EMBL" id="OZ004259">
    <property type="protein sequence ID" value="CAK7916757.1"/>
    <property type="molecule type" value="Genomic_DNA"/>
</dbReference>
<dbReference type="Proteomes" id="UP001497600">
    <property type="component" value="Chromosome G"/>
</dbReference>
<reference evidence="1 2" key="1">
    <citation type="submission" date="2024-01" db="EMBL/GenBank/DDBJ databases">
        <authorList>
            <consortium name="Genoscope - CEA"/>
            <person name="William W."/>
        </authorList>
    </citation>
    <scope>NUCLEOTIDE SEQUENCE [LARGE SCALE GENOMIC DNA]</scope>
    <source>
        <strain evidence="1 2">29B2s-10</strain>
    </source>
</reference>
<evidence type="ECO:0000313" key="2">
    <source>
        <dbReference type="Proteomes" id="UP001497600"/>
    </source>
</evidence>